<dbReference type="Gene3D" id="1.20.81.30">
    <property type="entry name" value="Type II secretion system (T2SS), domain F"/>
    <property type="match status" value="2"/>
</dbReference>
<keyword evidence="5 8" id="KW-0812">Transmembrane</keyword>
<evidence type="ECO:0000256" key="1">
    <source>
        <dbReference type="ARBA" id="ARBA00004429"/>
    </source>
</evidence>
<dbReference type="FunFam" id="1.20.81.30:FF:000001">
    <property type="entry name" value="Type II secretion system protein F"/>
    <property type="match status" value="2"/>
</dbReference>
<evidence type="ECO:0000256" key="5">
    <source>
        <dbReference type="ARBA" id="ARBA00022692"/>
    </source>
</evidence>
<evidence type="ECO:0000313" key="11">
    <source>
        <dbReference type="Proteomes" id="UP000230766"/>
    </source>
</evidence>
<keyword evidence="7 8" id="KW-0472">Membrane</keyword>
<feature type="transmembrane region" description="Helical" evidence="8">
    <location>
        <begin position="181"/>
        <end position="207"/>
    </location>
</feature>
<feature type="domain" description="Type II secretion system protein GspF" evidence="9">
    <location>
        <begin position="85"/>
        <end position="208"/>
    </location>
</feature>
<evidence type="ECO:0000256" key="4">
    <source>
        <dbReference type="ARBA" id="ARBA00022519"/>
    </source>
</evidence>
<evidence type="ECO:0000259" key="9">
    <source>
        <dbReference type="Pfam" id="PF00482"/>
    </source>
</evidence>
<name>A0A2M7EBY4_9BACT</name>
<keyword evidence="3" id="KW-1003">Cell membrane</keyword>
<evidence type="ECO:0000313" key="10">
    <source>
        <dbReference type="EMBL" id="PIV65260.1"/>
    </source>
</evidence>
<dbReference type="PANTHER" id="PTHR30012">
    <property type="entry name" value="GENERAL SECRETION PATHWAY PROTEIN"/>
    <property type="match status" value="1"/>
</dbReference>
<dbReference type="AlphaFoldDB" id="A0A2M7EBY4"/>
<evidence type="ECO:0000256" key="2">
    <source>
        <dbReference type="ARBA" id="ARBA00005745"/>
    </source>
</evidence>
<evidence type="ECO:0000256" key="8">
    <source>
        <dbReference type="SAM" id="Phobius"/>
    </source>
</evidence>
<dbReference type="Proteomes" id="UP000230766">
    <property type="component" value="Unassembled WGS sequence"/>
</dbReference>
<keyword evidence="6 8" id="KW-1133">Transmembrane helix</keyword>
<comment type="caution">
    <text evidence="10">The sequence shown here is derived from an EMBL/GenBank/DDBJ whole genome shotgun (WGS) entry which is preliminary data.</text>
</comment>
<proteinExistence type="inferred from homology"/>
<evidence type="ECO:0000256" key="6">
    <source>
        <dbReference type="ARBA" id="ARBA00022989"/>
    </source>
</evidence>
<accession>A0A2M7EBY4</accession>
<dbReference type="PRINTS" id="PR00812">
    <property type="entry name" value="BCTERIALGSPF"/>
</dbReference>
<reference evidence="11" key="1">
    <citation type="submission" date="2017-09" db="EMBL/GenBank/DDBJ databases">
        <title>Depth-based differentiation of microbial function through sediment-hosted aquifers and enrichment of novel symbionts in the deep terrestrial subsurface.</title>
        <authorList>
            <person name="Probst A.J."/>
            <person name="Ladd B."/>
            <person name="Jarett J.K."/>
            <person name="Geller-Mcgrath D.E."/>
            <person name="Sieber C.M.K."/>
            <person name="Emerson J.B."/>
            <person name="Anantharaman K."/>
            <person name="Thomas B.C."/>
            <person name="Malmstrom R."/>
            <person name="Stieglmeier M."/>
            <person name="Klingl A."/>
            <person name="Woyke T."/>
            <person name="Ryan C.M."/>
            <person name="Banfield J.F."/>
        </authorList>
    </citation>
    <scope>NUCLEOTIDE SEQUENCE [LARGE SCALE GENOMIC DNA]</scope>
</reference>
<dbReference type="PANTHER" id="PTHR30012:SF0">
    <property type="entry name" value="TYPE II SECRETION SYSTEM PROTEIN F-RELATED"/>
    <property type="match status" value="1"/>
</dbReference>
<feature type="transmembrane region" description="Helical" evidence="8">
    <location>
        <begin position="227"/>
        <end position="253"/>
    </location>
</feature>
<evidence type="ECO:0000256" key="3">
    <source>
        <dbReference type="ARBA" id="ARBA00022475"/>
    </source>
</evidence>
<dbReference type="InterPro" id="IPR003004">
    <property type="entry name" value="GspF/PilC"/>
</dbReference>
<dbReference type="EMBL" id="PETJ01000013">
    <property type="protein sequence ID" value="PIV65260.1"/>
    <property type="molecule type" value="Genomic_DNA"/>
</dbReference>
<dbReference type="Pfam" id="PF00482">
    <property type="entry name" value="T2SSF"/>
    <property type="match status" value="2"/>
</dbReference>
<dbReference type="InterPro" id="IPR018076">
    <property type="entry name" value="T2SS_GspF_dom"/>
</dbReference>
<evidence type="ECO:0000256" key="7">
    <source>
        <dbReference type="ARBA" id="ARBA00023136"/>
    </source>
</evidence>
<dbReference type="InterPro" id="IPR042094">
    <property type="entry name" value="T2SS_GspF_sf"/>
</dbReference>
<gene>
    <name evidence="10" type="ORF">COS09_00490</name>
</gene>
<comment type="similarity">
    <text evidence="2">Belongs to the GSP F family.</text>
</comment>
<organism evidence="10 11">
    <name type="scientific">Candidatus Nealsonbacteria bacterium CG01_land_8_20_14_3_00_12</name>
    <dbReference type="NCBI Taxonomy" id="1974697"/>
    <lineage>
        <taxon>Bacteria</taxon>
        <taxon>Candidatus Nealsoniibacteriota</taxon>
    </lineage>
</organism>
<comment type="subcellular location">
    <subcellularLocation>
        <location evidence="1">Cell inner membrane</location>
        <topology evidence="1">Multi-pass membrane protein</topology>
    </subcellularLocation>
</comment>
<keyword evidence="4" id="KW-0997">Cell inner membrane</keyword>
<protein>
    <recommendedName>
        <fullName evidence="9">Type II secretion system protein GspF domain-containing protein</fullName>
    </recommendedName>
</protein>
<feature type="transmembrane region" description="Helical" evidence="8">
    <location>
        <begin position="392"/>
        <end position="413"/>
    </location>
</feature>
<sequence>MKANPKGQTSSTKMPRYFYSAKSLKGEEKSGILEAKDIHQLAKKLREQDFILIKAETEEEKIKKRKPKISLPFFGGVSLKEKMFFTRNLQVMISAGLPLPRAIETLALQTKSKKFKKTLSEIKEDIIKGKSFSEALANWPDIFPELFQNMVRVGEETGTLEEVLKILAQQMEKENELKSKIMGAMIYPAVIICTMIGVGILMLVMVIPQLAKIFEDLQVELPATTKLVIALGNFFVEKWYLVILIFFFFIFIFSQIPKTKKGKEILDTFLLKVPIISPIIRETNSASFTRTLSSLIASGVPLVRSLEIVSGTLGNVYFKTAVIEAVEKVRKGEKLSEALKPHQDIYPPIVIQMIAVGEETGETSNVLAKLADFFEEEVGRATQNLASVIEPVIMIIVGAAIGFFAISIIQPIYSMLGAIQ</sequence>
<dbReference type="GO" id="GO:0005886">
    <property type="term" value="C:plasma membrane"/>
    <property type="evidence" value="ECO:0007669"/>
    <property type="project" value="UniProtKB-SubCell"/>
</dbReference>
<feature type="domain" description="Type II secretion system protein GspF" evidence="9">
    <location>
        <begin position="288"/>
        <end position="411"/>
    </location>
</feature>